<dbReference type="AlphaFoldDB" id="A0A0R3PRC2"/>
<dbReference type="Proteomes" id="UP000267027">
    <property type="component" value="Unassembled WGS sequence"/>
</dbReference>
<gene>
    <name evidence="1" type="ORF">ACOC_LOCUS8027</name>
</gene>
<keyword evidence="2" id="KW-1185">Reference proteome</keyword>
<dbReference type="STRING" id="334426.A0A0R3PRC2"/>
<accession>A0A0R3PRC2</accession>
<evidence type="ECO:0000313" key="1">
    <source>
        <dbReference type="EMBL" id="VDM59612.1"/>
    </source>
</evidence>
<name>A0A0R3PRC2_ANGCS</name>
<dbReference type="EMBL" id="UYYA01004106">
    <property type="protein sequence ID" value="VDM59612.1"/>
    <property type="molecule type" value="Genomic_DNA"/>
</dbReference>
<proteinExistence type="predicted"/>
<evidence type="ECO:0000313" key="2">
    <source>
        <dbReference type="Proteomes" id="UP000267027"/>
    </source>
</evidence>
<sequence length="173" mass="19626">MTCRKTVKCFVSDEGNPSAALSVFNCAGVCAIRVSYLRDRKLAAMTNGMKPKDVHEVDEKVIHLCQQQRTYPSSAVDVCTDTKVRYPNLQMLTFRVRKFRSIAAPLQRIQLDTTTENTHRQDEPLWTIDSNQSTSDEHENSEMIPECALFRTIFLLPLTTLDIKTTSGDLLEL</sequence>
<evidence type="ECO:0000313" key="3">
    <source>
        <dbReference type="WBParaSite" id="ACOC_0000802601-mRNA-1"/>
    </source>
</evidence>
<reference evidence="1 2" key="2">
    <citation type="submission" date="2018-11" db="EMBL/GenBank/DDBJ databases">
        <authorList>
            <consortium name="Pathogen Informatics"/>
        </authorList>
    </citation>
    <scope>NUCLEOTIDE SEQUENCE [LARGE SCALE GENOMIC DNA]</scope>
    <source>
        <strain evidence="1 2">Costa Rica</strain>
    </source>
</reference>
<protein>
    <submittedName>
        <fullName evidence="1 3">Uncharacterized protein</fullName>
    </submittedName>
</protein>
<dbReference type="WBParaSite" id="ACOC_0000802601-mRNA-1">
    <property type="protein sequence ID" value="ACOC_0000802601-mRNA-1"/>
    <property type="gene ID" value="ACOC_0000802601"/>
</dbReference>
<organism evidence="3">
    <name type="scientific">Angiostrongylus costaricensis</name>
    <name type="common">Nematode worm</name>
    <dbReference type="NCBI Taxonomy" id="334426"/>
    <lineage>
        <taxon>Eukaryota</taxon>
        <taxon>Metazoa</taxon>
        <taxon>Ecdysozoa</taxon>
        <taxon>Nematoda</taxon>
        <taxon>Chromadorea</taxon>
        <taxon>Rhabditida</taxon>
        <taxon>Rhabditina</taxon>
        <taxon>Rhabditomorpha</taxon>
        <taxon>Strongyloidea</taxon>
        <taxon>Metastrongylidae</taxon>
        <taxon>Angiostrongylus</taxon>
    </lineage>
</organism>
<reference evidence="3" key="1">
    <citation type="submission" date="2017-02" db="UniProtKB">
        <authorList>
            <consortium name="WormBaseParasite"/>
        </authorList>
    </citation>
    <scope>IDENTIFICATION</scope>
</reference>